<dbReference type="InterPro" id="IPR011004">
    <property type="entry name" value="Trimer_LpxA-like_sf"/>
</dbReference>
<accession>A0ABT7TQT1</accession>
<keyword evidence="1 3" id="KW-0808">Transferase</keyword>
<sequence length="226" mass="24751">MADAGRGPIWKAARRILQRAKLARHRWLWDKQNSHNETSAVNQFDRAKVAVGRYSYGPLRVIDGANTSRLKIGMFCSIAEDVTFILNGDHPIDRVTTFPLRAFVLREGEQVGSRGDITVADDVWIGHGAIVMSGVTLGRGSIVAAGAIVTRDVAPFSVVAGAPARHLRKRVSAEVERVLRSFNLEDLDPQTVRAHLELLESPLGPSRLDELSSFARSSPEKGHRGA</sequence>
<evidence type="ECO:0000256" key="1">
    <source>
        <dbReference type="ARBA" id="ARBA00022679"/>
    </source>
</evidence>
<keyword evidence="4" id="KW-1185">Reference proteome</keyword>
<dbReference type="EMBL" id="JAUCMN010000006">
    <property type="protein sequence ID" value="MDM7891958.1"/>
    <property type="molecule type" value="Genomic_DNA"/>
</dbReference>
<dbReference type="InterPro" id="IPR050179">
    <property type="entry name" value="Trans_hexapeptide_repeat"/>
</dbReference>
<proteinExistence type="predicted"/>
<dbReference type="PANTHER" id="PTHR43300">
    <property type="entry name" value="ACETYLTRANSFERASE"/>
    <property type="match status" value="1"/>
</dbReference>
<dbReference type="CDD" id="cd03349">
    <property type="entry name" value="LbH_XAT"/>
    <property type="match status" value="1"/>
</dbReference>
<protein>
    <submittedName>
        <fullName evidence="3">CatB-related O-acetyltransferase</fullName>
        <ecNumber evidence="3">2.3.1.-</ecNumber>
    </submittedName>
</protein>
<dbReference type="PANTHER" id="PTHR43300:SF11">
    <property type="entry name" value="ACETYLTRANSFERASE RV3034C-RELATED"/>
    <property type="match status" value="1"/>
</dbReference>
<keyword evidence="2" id="KW-0677">Repeat</keyword>
<comment type="caution">
    <text evidence="3">The sequence shown here is derived from an EMBL/GenBank/DDBJ whole genome shotgun (WGS) entry which is preliminary data.</text>
</comment>
<evidence type="ECO:0000256" key="2">
    <source>
        <dbReference type="ARBA" id="ARBA00022737"/>
    </source>
</evidence>
<dbReference type="RefSeq" id="WP_289473700.1">
    <property type="nucleotide sequence ID" value="NZ_JAUCMN010000006.1"/>
</dbReference>
<keyword evidence="3" id="KW-0012">Acyltransferase</keyword>
<dbReference type="InterPro" id="IPR018357">
    <property type="entry name" value="Hexapep_transf_CS"/>
</dbReference>
<dbReference type="GO" id="GO:0016746">
    <property type="term" value="F:acyltransferase activity"/>
    <property type="evidence" value="ECO:0007669"/>
    <property type="project" value="UniProtKB-KW"/>
</dbReference>
<gene>
    <name evidence="3" type="ORF">QUG93_09700</name>
</gene>
<dbReference type="Gene3D" id="2.160.10.10">
    <property type="entry name" value="Hexapeptide repeat proteins"/>
    <property type="match status" value="1"/>
</dbReference>
<organism evidence="3 4">
    <name type="scientific">Curtobacterium caseinilyticum</name>
    <dbReference type="NCBI Taxonomy" id="3055137"/>
    <lineage>
        <taxon>Bacteria</taxon>
        <taxon>Bacillati</taxon>
        <taxon>Actinomycetota</taxon>
        <taxon>Actinomycetes</taxon>
        <taxon>Micrococcales</taxon>
        <taxon>Microbacteriaceae</taxon>
        <taxon>Curtobacterium</taxon>
    </lineage>
</organism>
<dbReference type="PROSITE" id="PS00101">
    <property type="entry name" value="HEXAPEP_TRANSFERASES"/>
    <property type="match status" value="1"/>
</dbReference>
<reference evidence="3 4" key="1">
    <citation type="submission" date="2023-06" db="EMBL/GenBank/DDBJ databases">
        <authorList>
            <person name="Feng G."/>
            <person name="Li J."/>
            <person name="Zhu H."/>
        </authorList>
    </citation>
    <scope>NUCLEOTIDE SEQUENCE [LARGE SCALE GENOMIC DNA]</scope>
    <source>
        <strain evidence="3 4">RHCKG28</strain>
    </source>
</reference>
<evidence type="ECO:0000313" key="3">
    <source>
        <dbReference type="EMBL" id="MDM7891958.1"/>
    </source>
</evidence>
<dbReference type="SUPFAM" id="SSF51161">
    <property type="entry name" value="Trimeric LpxA-like enzymes"/>
    <property type="match status" value="1"/>
</dbReference>
<dbReference type="Pfam" id="PF00132">
    <property type="entry name" value="Hexapep"/>
    <property type="match status" value="1"/>
</dbReference>
<dbReference type="EC" id="2.3.1.-" evidence="3"/>
<dbReference type="InterPro" id="IPR001451">
    <property type="entry name" value="Hexapep"/>
</dbReference>
<evidence type="ECO:0000313" key="4">
    <source>
        <dbReference type="Proteomes" id="UP001236404"/>
    </source>
</evidence>
<dbReference type="Proteomes" id="UP001236404">
    <property type="component" value="Unassembled WGS sequence"/>
</dbReference>
<name>A0ABT7TQT1_9MICO</name>